<keyword evidence="2" id="KW-1185">Reference proteome</keyword>
<proteinExistence type="predicted"/>
<dbReference type="EMBL" id="CYGV01001445">
    <property type="protein sequence ID" value="CUA74434.1"/>
    <property type="molecule type" value="Genomic_DNA"/>
</dbReference>
<dbReference type="Proteomes" id="UP000044841">
    <property type="component" value="Unassembled WGS sequence"/>
</dbReference>
<gene>
    <name evidence="1" type="ORF">RSOLAG22IIIB_05543</name>
</gene>
<evidence type="ECO:0008006" key="3">
    <source>
        <dbReference type="Google" id="ProtNLM"/>
    </source>
</evidence>
<reference evidence="1 2" key="1">
    <citation type="submission" date="2015-07" db="EMBL/GenBank/DDBJ databases">
        <authorList>
            <person name="Noorani M."/>
        </authorList>
    </citation>
    <scope>NUCLEOTIDE SEQUENCE [LARGE SCALE GENOMIC DNA]</scope>
    <source>
        <strain evidence="1">BBA 69670</strain>
    </source>
</reference>
<dbReference type="AlphaFoldDB" id="A0A0K6G7U6"/>
<name>A0A0K6G7U6_9AGAM</name>
<evidence type="ECO:0000313" key="1">
    <source>
        <dbReference type="EMBL" id="CUA74434.1"/>
    </source>
</evidence>
<evidence type="ECO:0000313" key="2">
    <source>
        <dbReference type="Proteomes" id="UP000044841"/>
    </source>
</evidence>
<organism evidence="1 2">
    <name type="scientific">Rhizoctonia solani</name>
    <dbReference type="NCBI Taxonomy" id="456999"/>
    <lineage>
        <taxon>Eukaryota</taxon>
        <taxon>Fungi</taxon>
        <taxon>Dikarya</taxon>
        <taxon>Basidiomycota</taxon>
        <taxon>Agaricomycotina</taxon>
        <taxon>Agaricomycetes</taxon>
        <taxon>Cantharellales</taxon>
        <taxon>Ceratobasidiaceae</taxon>
        <taxon>Rhizoctonia</taxon>
    </lineage>
</organism>
<accession>A0A0K6G7U6</accession>
<protein>
    <recommendedName>
        <fullName evidence="3">F-box domain-containing protein</fullName>
    </recommendedName>
</protein>
<sequence>MKTLNVSTQSTSPTIRQWQEAGSLLSSALSNYLSLCKLLKANSLQEGVHPKDLASHIDSALGTLQVVSIPELNDARSTLSRARNEILSPFSSIPEELLTKIFMDVVFLDVWRPQNPPNPQPSSMEQSLTKMWRAISTLLVVCSTWRNIVVNHSIFWSTVTIYHTSKRHFGRTMAPEISIPRAGEGALHLTAVLDAGSKPKEVKEMASHIAGRTAQLRTINIRAPMLPMLWLFSALLESGTYPSLSELSLGQIGLMYDQTGMAPELFQVVRHNSDFWAPFTELLRSLSVLRINAASFNWPHMTFSNRLVELHLQQLVVGQNHTLAGLLNSAPELRRLKIISVLTFHDSSEAGGTILLHNLESLLLQDLYFNTLEFLLKSIVPSPQRLELHLTEHSKQIALNGLQMRAARIEDLYSILNLLSVHTLLLSYTSISPTGTIERWLTDPELRVLLKCMPSIKILKMRGWLCNAETGKTLKRPQSEGLGDGELFPKFEEIYMTSAEIFDQDALKDIIASHSPRKLVLGGDLYLQGGPDGCALYDGMGKLPGYEENPIGWLRSNVPEFHLLEFCDPAEFYSDIWQLW</sequence>